<dbReference type="EMBL" id="JAHQCX010000018">
    <property type="protein sequence ID" value="MBU9728268.1"/>
    <property type="molecule type" value="Genomic_DNA"/>
</dbReference>
<reference evidence="1 2" key="1">
    <citation type="submission" date="2021-06" db="EMBL/GenBank/DDBJ databases">
        <title>Description of novel taxa of the family Lachnospiraceae.</title>
        <authorList>
            <person name="Chaplin A.V."/>
            <person name="Sokolova S.R."/>
            <person name="Pikina A.P."/>
            <person name="Korzhanova M."/>
            <person name="Belova V."/>
            <person name="Korostin D."/>
            <person name="Efimov B.A."/>
        </authorList>
    </citation>
    <scope>NUCLEOTIDE SEQUENCE [LARGE SCALE GENOMIC DNA]</scope>
    <source>
        <strain evidence="1 2">ASD4241</strain>
    </source>
</reference>
<sequence length="109" mass="12697">MENCISFKNKKVTHIDFELYDGKVIKVGTPSKYTYDIMENMDKKLKTCTVSNRDTIDDLYELAALILSNNLAREEITVDYVSKQLDFDDLIILYNAYRDFVIQVKTNPN</sequence>
<proteinExistence type="predicted"/>
<organism evidence="1 2">
    <name type="scientific">Diplocloster modestus</name>
    <dbReference type="NCBI Taxonomy" id="2850322"/>
    <lineage>
        <taxon>Bacteria</taxon>
        <taxon>Bacillati</taxon>
        <taxon>Bacillota</taxon>
        <taxon>Clostridia</taxon>
        <taxon>Lachnospirales</taxon>
        <taxon>Lachnospiraceae</taxon>
        <taxon>Diplocloster</taxon>
    </lineage>
</organism>
<dbReference type="Proteomes" id="UP001314681">
    <property type="component" value="Unassembled WGS sequence"/>
</dbReference>
<dbReference type="RefSeq" id="WP_238727326.1">
    <property type="nucleotide sequence ID" value="NZ_JAHQCX010000018.1"/>
</dbReference>
<evidence type="ECO:0000313" key="1">
    <source>
        <dbReference type="EMBL" id="MBU9728268.1"/>
    </source>
</evidence>
<comment type="caution">
    <text evidence="1">The sequence shown here is derived from an EMBL/GenBank/DDBJ whole genome shotgun (WGS) entry which is preliminary data.</text>
</comment>
<accession>A0ABS6KCM9</accession>
<evidence type="ECO:0000313" key="2">
    <source>
        <dbReference type="Proteomes" id="UP001314681"/>
    </source>
</evidence>
<protein>
    <submittedName>
        <fullName evidence="1">Uncharacterized protein</fullName>
    </submittedName>
</protein>
<keyword evidence="2" id="KW-1185">Reference proteome</keyword>
<gene>
    <name evidence="1" type="ORF">KTH90_19890</name>
</gene>
<name>A0ABS6KCM9_9FIRM</name>